<sequence length="87" mass="9940">MEGLLTVKDIHSKDSVMAKTDLKDAYFSIPIHKKHRKYLVFRALGRLYVFRALPFGLATAPFVYTRVSKKSSSLPPLSWDTFDCLFG</sequence>
<evidence type="ECO:0000313" key="1">
    <source>
        <dbReference type="Proteomes" id="UP000887579"/>
    </source>
</evidence>
<dbReference type="WBParaSite" id="ES5_v2.g19138.t1">
    <property type="protein sequence ID" value="ES5_v2.g19138.t1"/>
    <property type="gene ID" value="ES5_v2.g19138"/>
</dbReference>
<evidence type="ECO:0000313" key="2">
    <source>
        <dbReference type="WBParaSite" id="ES5_v2.g19138.t1"/>
    </source>
</evidence>
<organism evidence="1 2">
    <name type="scientific">Panagrolaimus sp. ES5</name>
    <dbReference type="NCBI Taxonomy" id="591445"/>
    <lineage>
        <taxon>Eukaryota</taxon>
        <taxon>Metazoa</taxon>
        <taxon>Ecdysozoa</taxon>
        <taxon>Nematoda</taxon>
        <taxon>Chromadorea</taxon>
        <taxon>Rhabditida</taxon>
        <taxon>Tylenchina</taxon>
        <taxon>Panagrolaimomorpha</taxon>
        <taxon>Panagrolaimoidea</taxon>
        <taxon>Panagrolaimidae</taxon>
        <taxon>Panagrolaimus</taxon>
    </lineage>
</organism>
<name>A0AC34FPH7_9BILA</name>
<proteinExistence type="predicted"/>
<protein>
    <submittedName>
        <fullName evidence="2">Reverse transcriptase domain-containing protein</fullName>
    </submittedName>
</protein>
<reference evidence="2" key="1">
    <citation type="submission" date="2022-11" db="UniProtKB">
        <authorList>
            <consortium name="WormBaseParasite"/>
        </authorList>
    </citation>
    <scope>IDENTIFICATION</scope>
</reference>
<accession>A0AC34FPH7</accession>
<dbReference type="Proteomes" id="UP000887579">
    <property type="component" value="Unplaced"/>
</dbReference>